<evidence type="ECO:0000313" key="3">
    <source>
        <dbReference type="Proteomes" id="UP001295740"/>
    </source>
</evidence>
<evidence type="ECO:0000256" key="1">
    <source>
        <dbReference type="SAM" id="MobiDB-lite"/>
    </source>
</evidence>
<evidence type="ECO:0000313" key="2">
    <source>
        <dbReference type="EMBL" id="CAJ2503140.1"/>
    </source>
</evidence>
<keyword evidence="3" id="KW-1185">Reference proteome</keyword>
<dbReference type="Proteomes" id="UP001295740">
    <property type="component" value="Unassembled WGS sequence"/>
</dbReference>
<feature type="compositionally biased region" description="Polar residues" evidence="1">
    <location>
        <begin position="30"/>
        <end position="47"/>
    </location>
</feature>
<dbReference type="AlphaFoldDB" id="A0AAI8V8U6"/>
<dbReference type="EMBL" id="CAUWAG010000004">
    <property type="protein sequence ID" value="CAJ2503140.1"/>
    <property type="molecule type" value="Genomic_DNA"/>
</dbReference>
<proteinExistence type="predicted"/>
<accession>A0AAI8V8U6</accession>
<reference evidence="2" key="1">
    <citation type="submission" date="2023-10" db="EMBL/GenBank/DDBJ databases">
        <authorList>
            <person name="Hackl T."/>
        </authorList>
    </citation>
    <scope>NUCLEOTIDE SEQUENCE</scope>
</reference>
<sequence>MDDVDKVADVLSEADAYLGLRNGELEARNSARSSAEIRQQAASSGKPSVNIRRS</sequence>
<comment type="caution">
    <text evidence="2">The sequence shown here is derived from an EMBL/GenBank/DDBJ whole genome shotgun (WGS) entry which is preliminary data.</text>
</comment>
<name>A0AAI8V8U6_9PEZI</name>
<feature type="region of interest" description="Disordered" evidence="1">
    <location>
        <begin position="28"/>
        <end position="54"/>
    </location>
</feature>
<protein>
    <submittedName>
        <fullName evidence="2">Uu.00g105340.m01.CDS01</fullName>
    </submittedName>
</protein>
<organism evidence="2 3">
    <name type="scientific">Anthostomella pinea</name>
    <dbReference type="NCBI Taxonomy" id="933095"/>
    <lineage>
        <taxon>Eukaryota</taxon>
        <taxon>Fungi</taxon>
        <taxon>Dikarya</taxon>
        <taxon>Ascomycota</taxon>
        <taxon>Pezizomycotina</taxon>
        <taxon>Sordariomycetes</taxon>
        <taxon>Xylariomycetidae</taxon>
        <taxon>Xylariales</taxon>
        <taxon>Xylariaceae</taxon>
        <taxon>Anthostomella</taxon>
    </lineage>
</organism>
<gene>
    <name evidence="2" type="ORF">KHLLAP_LOCUS3608</name>
</gene>